<evidence type="ECO:0000256" key="5">
    <source>
        <dbReference type="ARBA" id="ARBA00023237"/>
    </source>
</evidence>
<dbReference type="Pfam" id="PF14322">
    <property type="entry name" value="SusD-like_3"/>
    <property type="match status" value="1"/>
</dbReference>
<dbReference type="OrthoDB" id="618454at2"/>
<keyword evidence="3" id="KW-0732">Signal</keyword>
<keyword evidence="9" id="KW-1185">Reference proteome</keyword>
<reference evidence="8 9" key="1">
    <citation type="submission" date="2019-09" db="EMBL/GenBank/DDBJ databases">
        <title>Pararcticibacter amylolyticus gen. nov., sp. nov., isolated from a rottenly hemp rope, and reclassification of Pedobacter tournemirensis as Pararcticibacter tournemirensis comb. nov.</title>
        <authorList>
            <person name="Cai Y."/>
        </authorList>
    </citation>
    <scope>NUCLEOTIDE SEQUENCE [LARGE SCALE GENOMIC DNA]</scope>
    <source>
        <strain evidence="8 9">TF5-37.2-LB10</strain>
    </source>
</reference>
<proteinExistence type="inferred from homology"/>
<evidence type="ECO:0000259" key="6">
    <source>
        <dbReference type="Pfam" id="PF07980"/>
    </source>
</evidence>
<name>A0A5M9GVK0_9SPHI</name>
<evidence type="ECO:0000256" key="2">
    <source>
        <dbReference type="ARBA" id="ARBA00006275"/>
    </source>
</evidence>
<dbReference type="AlphaFoldDB" id="A0A5M9GVK0"/>
<gene>
    <name evidence="8" type="ORF">F1649_18285</name>
</gene>
<protein>
    <submittedName>
        <fullName evidence="8">RagB/SusD family nutrient uptake outer membrane protein</fullName>
    </submittedName>
</protein>
<evidence type="ECO:0000256" key="3">
    <source>
        <dbReference type="ARBA" id="ARBA00022729"/>
    </source>
</evidence>
<dbReference type="PROSITE" id="PS51257">
    <property type="entry name" value="PROKAR_LIPOPROTEIN"/>
    <property type="match status" value="1"/>
</dbReference>
<evidence type="ECO:0000259" key="7">
    <source>
        <dbReference type="Pfam" id="PF14322"/>
    </source>
</evidence>
<evidence type="ECO:0000313" key="9">
    <source>
        <dbReference type="Proteomes" id="UP000322918"/>
    </source>
</evidence>
<dbReference type="Pfam" id="PF07980">
    <property type="entry name" value="SusD_RagB"/>
    <property type="match status" value="1"/>
</dbReference>
<dbReference type="InterPro" id="IPR033985">
    <property type="entry name" value="SusD-like_N"/>
</dbReference>
<dbReference type="Gene3D" id="1.25.40.390">
    <property type="match status" value="1"/>
</dbReference>
<dbReference type="Proteomes" id="UP000322918">
    <property type="component" value="Unassembled WGS sequence"/>
</dbReference>
<comment type="subcellular location">
    <subcellularLocation>
        <location evidence="1">Cell outer membrane</location>
    </subcellularLocation>
</comment>
<organism evidence="8 9">
    <name type="scientific">Arcticibacter tournemirensis</name>
    <dbReference type="NCBI Taxonomy" id="699437"/>
    <lineage>
        <taxon>Bacteria</taxon>
        <taxon>Pseudomonadati</taxon>
        <taxon>Bacteroidota</taxon>
        <taxon>Sphingobacteriia</taxon>
        <taxon>Sphingobacteriales</taxon>
        <taxon>Sphingobacteriaceae</taxon>
        <taxon>Arcticibacter</taxon>
    </lineage>
</organism>
<evidence type="ECO:0000256" key="4">
    <source>
        <dbReference type="ARBA" id="ARBA00023136"/>
    </source>
</evidence>
<evidence type="ECO:0000256" key="1">
    <source>
        <dbReference type="ARBA" id="ARBA00004442"/>
    </source>
</evidence>
<accession>A0A5M9GVK0</accession>
<keyword evidence="5" id="KW-0998">Cell outer membrane</keyword>
<dbReference type="GO" id="GO:0009279">
    <property type="term" value="C:cell outer membrane"/>
    <property type="evidence" value="ECO:0007669"/>
    <property type="project" value="UniProtKB-SubCell"/>
</dbReference>
<feature type="domain" description="RagB/SusD" evidence="6">
    <location>
        <begin position="341"/>
        <end position="495"/>
    </location>
</feature>
<dbReference type="InterPro" id="IPR012944">
    <property type="entry name" value="SusD_RagB_dom"/>
</dbReference>
<feature type="domain" description="SusD-like N-terminal" evidence="7">
    <location>
        <begin position="109"/>
        <end position="246"/>
    </location>
</feature>
<evidence type="ECO:0000313" key="8">
    <source>
        <dbReference type="EMBL" id="KAA8477949.1"/>
    </source>
</evidence>
<dbReference type="InterPro" id="IPR011990">
    <property type="entry name" value="TPR-like_helical_dom_sf"/>
</dbReference>
<dbReference type="SUPFAM" id="SSF48452">
    <property type="entry name" value="TPR-like"/>
    <property type="match status" value="1"/>
</dbReference>
<sequence length="495" mass="54981">MKPIYIYIITAALVVSAGCQKELDKDPIGLITPDQINATPTVNTITTTVDGSYQMLSSTLNLIGNWAWPEGTVIRPDFVIQDMASDDMQKKWAPDGDQPWMDEVSGFRFTANNAAFNGIWSFDYEGIAVTNQAISYLTNNELISSLSMNESLRNRCLGEAYFLRAFYYFDLVNNFGDVALVLKPLENFNEAYKVAIRVPATQVREQISADLAAAKPLLPAAKYSSNTERWRVSKGAVTALQAKIALYNKNWQEVISLVNELEASGFYSLNAHYFDNFSVAEEFTEDEVIFAYDHQSGKLPARGNGLSALLDWGFVAPTAGFINEFESNDPRLLYTVNSATKTVNKLLGSTNGTYKGNDDAPGNKIYIRFADVLLWKAEAYLETSNYPAAIAIINQIRQRARTTPAIDGSAVPAGTLPARNATSTNKDEIKGWLMHERRVELGFEGQRFHDLKRWGIAKQVLTAAGKNFQDKNYLYPIPQGEIDKTAGVITQNPGY</sequence>
<comment type="caution">
    <text evidence="8">The sequence shown here is derived from an EMBL/GenBank/DDBJ whole genome shotgun (WGS) entry which is preliminary data.</text>
</comment>
<dbReference type="RefSeq" id="WP_141813321.1">
    <property type="nucleotide sequence ID" value="NZ_VFPL01000001.1"/>
</dbReference>
<comment type="similarity">
    <text evidence="2">Belongs to the SusD family.</text>
</comment>
<dbReference type="EMBL" id="VWNE01000035">
    <property type="protein sequence ID" value="KAA8477949.1"/>
    <property type="molecule type" value="Genomic_DNA"/>
</dbReference>
<keyword evidence="4" id="KW-0472">Membrane</keyword>